<dbReference type="PANTHER" id="PTHR31482">
    <property type="entry name" value="ESTS AU081301(E20138)"/>
    <property type="match status" value="1"/>
</dbReference>
<comment type="caution">
    <text evidence="1">The sequence shown here is derived from an EMBL/GenBank/DDBJ whole genome shotgun (WGS) entry which is preliminary data.</text>
</comment>
<protein>
    <submittedName>
        <fullName evidence="1">Uncharacterized protein</fullName>
    </submittedName>
</protein>
<name>A0A8X8AHP5_POPTO</name>
<dbReference type="Proteomes" id="UP000886885">
    <property type="component" value="Chromosome 1D"/>
</dbReference>
<reference evidence="1" key="1">
    <citation type="journal article" date="2020" name="bioRxiv">
        <title>Hybrid origin of Populus tomentosa Carr. identified through genome sequencing and phylogenomic analysis.</title>
        <authorList>
            <person name="An X."/>
            <person name="Gao K."/>
            <person name="Chen Z."/>
            <person name="Li J."/>
            <person name="Yang X."/>
            <person name="Yang X."/>
            <person name="Zhou J."/>
            <person name="Guo T."/>
            <person name="Zhao T."/>
            <person name="Huang S."/>
            <person name="Miao D."/>
            <person name="Khan W.U."/>
            <person name="Rao P."/>
            <person name="Ye M."/>
            <person name="Lei B."/>
            <person name="Liao W."/>
            <person name="Wang J."/>
            <person name="Ji L."/>
            <person name="Li Y."/>
            <person name="Guo B."/>
            <person name="Mustafa N.S."/>
            <person name="Li S."/>
            <person name="Yun Q."/>
            <person name="Keller S.R."/>
            <person name="Mao J."/>
            <person name="Zhang R."/>
            <person name="Strauss S.H."/>
        </authorList>
    </citation>
    <scope>NUCLEOTIDE SEQUENCE</scope>
    <source>
        <strain evidence="1">GM15</strain>
        <tissue evidence="1">Leaf</tissue>
    </source>
</reference>
<gene>
    <name evidence="1" type="ORF">POTOM_005668</name>
</gene>
<evidence type="ECO:0000313" key="1">
    <source>
        <dbReference type="EMBL" id="KAG6789563.1"/>
    </source>
</evidence>
<proteinExistence type="predicted"/>
<dbReference type="EMBL" id="JAAWWB010000002">
    <property type="protein sequence ID" value="KAG6789563.1"/>
    <property type="molecule type" value="Genomic_DNA"/>
</dbReference>
<keyword evidence="2" id="KW-1185">Reference proteome</keyword>
<dbReference type="OrthoDB" id="722566at2759"/>
<sequence length="104" mass="12362">MVCSPYQKLATNQNFSMFYPSWWYGVVGHLESCDGNENYCRCHNSVLEFHQHTPGSRWRSTAVNRKEHREEGDEADGFYGGIRKLYNNEEISRWKRLWPTEVLE</sequence>
<accession>A0A8X8AHP5</accession>
<dbReference type="PANTHER" id="PTHR31482:SF2">
    <property type="entry name" value="F-BOX DOMAIN-CONTAINING PROTEIN"/>
    <property type="match status" value="1"/>
</dbReference>
<dbReference type="AlphaFoldDB" id="A0A8X8AHP5"/>
<organism evidence="1 2">
    <name type="scientific">Populus tomentosa</name>
    <name type="common">Chinese white poplar</name>
    <dbReference type="NCBI Taxonomy" id="118781"/>
    <lineage>
        <taxon>Eukaryota</taxon>
        <taxon>Viridiplantae</taxon>
        <taxon>Streptophyta</taxon>
        <taxon>Embryophyta</taxon>
        <taxon>Tracheophyta</taxon>
        <taxon>Spermatophyta</taxon>
        <taxon>Magnoliopsida</taxon>
        <taxon>eudicotyledons</taxon>
        <taxon>Gunneridae</taxon>
        <taxon>Pentapetalae</taxon>
        <taxon>rosids</taxon>
        <taxon>fabids</taxon>
        <taxon>Malpighiales</taxon>
        <taxon>Salicaceae</taxon>
        <taxon>Saliceae</taxon>
        <taxon>Populus</taxon>
    </lineage>
</organism>
<evidence type="ECO:0000313" key="2">
    <source>
        <dbReference type="Proteomes" id="UP000886885"/>
    </source>
</evidence>